<dbReference type="InterPro" id="IPR036390">
    <property type="entry name" value="WH_DNA-bd_sf"/>
</dbReference>
<evidence type="ECO:0000256" key="1">
    <source>
        <dbReference type="ARBA" id="ARBA00023015"/>
    </source>
</evidence>
<dbReference type="Pfam" id="PF00027">
    <property type="entry name" value="cNMP_binding"/>
    <property type="match status" value="1"/>
</dbReference>
<evidence type="ECO:0000256" key="3">
    <source>
        <dbReference type="ARBA" id="ARBA00023163"/>
    </source>
</evidence>
<organism evidence="6 7">
    <name type="scientific">Parasphingorhabdus halotolerans</name>
    <dbReference type="NCBI Taxonomy" id="2725558"/>
    <lineage>
        <taxon>Bacteria</taxon>
        <taxon>Pseudomonadati</taxon>
        <taxon>Pseudomonadota</taxon>
        <taxon>Alphaproteobacteria</taxon>
        <taxon>Sphingomonadales</taxon>
        <taxon>Sphingomonadaceae</taxon>
        <taxon>Parasphingorhabdus</taxon>
    </lineage>
</organism>
<dbReference type="PROSITE" id="PS51063">
    <property type="entry name" value="HTH_CRP_2"/>
    <property type="match status" value="1"/>
</dbReference>
<evidence type="ECO:0000259" key="5">
    <source>
        <dbReference type="PROSITE" id="PS51063"/>
    </source>
</evidence>
<dbReference type="GO" id="GO:0003677">
    <property type="term" value="F:DNA binding"/>
    <property type="evidence" value="ECO:0007669"/>
    <property type="project" value="UniProtKB-KW"/>
</dbReference>
<dbReference type="EMBL" id="CP051217">
    <property type="protein sequence ID" value="QJB70288.1"/>
    <property type="molecule type" value="Genomic_DNA"/>
</dbReference>
<keyword evidence="1" id="KW-0805">Transcription regulation</keyword>
<feature type="domain" description="HTH crp-type" evidence="5">
    <location>
        <begin position="146"/>
        <end position="220"/>
    </location>
</feature>
<keyword evidence="7" id="KW-1185">Reference proteome</keyword>
<dbReference type="SMART" id="SM00100">
    <property type="entry name" value="cNMP"/>
    <property type="match status" value="1"/>
</dbReference>
<dbReference type="Gene3D" id="1.10.10.10">
    <property type="entry name" value="Winged helix-like DNA-binding domain superfamily/Winged helix DNA-binding domain"/>
    <property type="match status" value="1"/>
</dbReference>
<gene>
    <name evidence="6" type="ORF">HF685_14220</name>
</gene>
<dbReference type="Gene3D" id="2.60.120.10">
    <property type="entry name" value="Jelly Rolls"/>
    <property type="match status" value="1"/>
</dbReference>
<dbReference type="InterPro" id="IPR036388">
    <property type="entry name" value="WH-like_DNA-bd_sf"/>
</dbReference>
<protein>
    <submittedName>
        <fullName evidence="6">Crp/Fnr family transcriptional regulator</fullName>
    </submittedName>
</protein>
<evidence type="ECO:0000259" key="4">
    <source>
        <dbReference type="PROSITE" id="PS50042"/>
    </source>
</evidence>
<dbReference type="Pfam" id="PF13545">
    <property type="entry name" value="HTH_Crp_2"/>
    <property type="match status" value="1"/>
</dbReference>
<name>A0A6H2DQ12_9SPHN</name>
<feature type="domain" description="Cyclic nucleotide-binding" evidence="4">
    <location>
        <begin position="12"/>
        <end position="100"/>
    </location>
</feature>
<accession>A0A6H2DQ12</accession>
<dbReference type="SUPFAM" id="SSF51206">
    <property type="entry name" value="cAMP-binding domain-like"/>
    <property type="match status" value="1"/>
</dbReference>
<dbReference type="InterPro" id="IPR018490">
    <property type="entry name" value="cNMP-bd_dom_sf"/>
</dbReference>
<evidence type="ECO:0000313" key="7">
    <source>
        <dbReference type="Proteomes" id="UP000501600"/>
    </source>
</evidence>
<dbReference type="SUPFAM" id="SSF46785">
    <property type="entry name" value="Winged helix' DNA-binding domain"/>
    <property type="match status" value="1"/>
</dbReference>
<evidence type="ECO:0000313" key="6">
    <source>
        <dbReference type="EMBL" id="QJB70288.1"/>
    </source>
</evidence>
<evidence type="ECO:0000256" key="2">
    <source>
        <dbReference type="ARBA" id="ARBA00023125"/>
    </source>
</evidence>
<reference evidence="6 7" key="1">
    <citation type="submission" date="2020-04" db="EMBL/GenBank/DDBJ databases">
        <title>Genome sequence for Sphingorhabdus sp. strain M1.</title>
        <authorList>
            <person name="Park S.-J."/>
        </authorList>
    </citation>
    <scope>NUCLEOTIDE SEQUENCE [LARGE SCALE GENOMIC DNA]</scope>
    <source>
        <strain evidence="6 7">JK6</strain>
    </source>
</reference>
<keyword evidence="2" id="KW-0238">DNA-binding</keyword>
<dbReference type="PROSITE" id="PS50042">
    <property type="entry name" value="CNMP_BINDING_3"/>
    <property type="match status" value="1"/>
</dbReference>
<dbReference type="InterPro" id="IPR014710">
    <property type="entry name" value="RmlC-like_jellyroll"/>
</dbReference>
<dbReference type="SMART" id="SM00419">
    <property type="entry name" value="HTH_CRP"/>
    <property type="match status" value="1"/>
</dbReference>
<dbReference type="AlphaFoldDB" id="A0A6H2DQ12"/>
<dbReference type="InterPro" id="IPR012318">
    <property type="entry name" value="HTH_CRP"/>
</dbReference>
<dbReference type="RefSeq" id="WP_168820554.1">
    <property type="nucleotide sequence ID" value="NZ_CP051217.1"/>
</dbReference>
<dbReference type="Proteomes" id="UP000501600">
    <property type="component" value="Chromosome"/>
</dbReference>
<proteinExistence type="predicted"/>
<dbReference type="KEGG" id="phao:HF685_14220"/>
<sequence length="245" mass="28314">MARKALLRRISFYADLDDNDKDVIIQLKGHEKRFERNSDLIDAGQELDSILIVKDGWAIRYKTLEDGRRQVLNVLLPGDMFDLQVLVAAEADHSVSTITTLDALSVKPSVFRGLLTESGRLTLAFWWMQVQEEAFLREQIVRNGQQTARERIGHFLLELHRRLQIADEGTRDGFRMPLTQTVIADALGLTPIHTNRVLRQLERDELIEREKGWVVFKDAGRLAEICQFDPSYFHLDAFRMRLGRD</sequence>
<dbReference type="InterPro" id="IPR000595">
    <property type="entry name" value="cNMP-bd_dom"/>
</dbReference>
<dbReference type="GO" id="GO:0006355">
    <property type="term" value="P:regulation of DNA-templated transcription"/>
    <property type="evidence" value="ECO:0007669"/>
    <property type="project" value="InterPro"/>
</dbReference>
<dbReference type="CDD" id="cd00038">
    <property type="entry name" value="CAP_ED"/>
    <property type="match status" value="1"/>
</dbReference>
<keyword evidence="3" id="KW-0804">Transcription</keyword>